<evidence type="ECO:0000313" key="2">
    <source>
        <dbReference type="EMBL" id="RMY05560.1"/>
    </source>
</evidence>
<name>A0A3M6WPN2_HORWE</name>
<sequence>MTLDYKRFRTAQLARFAHNRNLNVEVRPRQERGCHLRALIDADNDAIFRFFDLPAELRNNVYEHLLRLKDLKHGWRCYPEILATCKQVNREAREYLTVGNHSVVDMRLIPFFPGGQTAEWKFMAKATVNGHAPYDDPIGPLVLGYRWWDSSPFMWPRVLLDSELVDVSFAIEGNLGIRDLDCPITVSVLLNQVIYELRCVLLEASRTPNVRITICISTHQLLEHEIHRLLSPFALFDYAKQLEFHGTTPEVRWAVADAVATTIESQDLKRVNQLNRWYALHREIAELDRLRCKIGCGLLCAHDKYTRVLKIFKSNNGHMTVRKESALRTALDDLEAYLDQADDVLNNRQLSAFLAEVEES</sequence>
<evidence type="ECO:0000313" key="4">
    <source>
        <dbReference type="Proteomes" id="UP000282582"/>
    </source>
</evidence>
<organism evidence="1 3">
    <name type="scientific">Hortaea werneckii</name>
    <name type="common">Black yeast</name>
    <name type="synonym">Cladosporium werneckii</name>
    <dbReference type="NCBI Taxonomy" id="91943"/>
    <lineage>
        <taxon>Eukaryota</taxon>
        <taxon>Fungi</taxon>
        <taxon>Dikarya</taxon>
        <taxon>Ascomycota</taxon>
        <taxon>Pezizomycotina</taxon>
        <taxon>Dothideomycetes</taxon>
        <taxon>Dothideomycetidae</taxon>
        <taxon>Mycosphaerellales</taxon>
        <taxon>Teratosphaeriaceae</taxon>
        <taxon>Hortaea</taxon>
    </lineage>
</organism>
<reference evidence="3 4" key="1">
    <citation type="journal article" date="2018" name="BMC Genomics">
        <title>Genomic evidence for intraspecific hybridization in a clonal and extremely halotolerant yeast.</title>
        <authorList>
            <person name="Gostincar C."/>
            <person name="Stajich J.E."/>
            <person name="Zupancic J."/>
            <person name="Zalar P."/>
            <person name="Gunde-Cimerman N."/>
        </authorList>
    </citation>
    <scope>NUCLEOTIDE SEQUENCE [LARGE SCALE GENOMIC DNA]</scope>
    <source>
        <strain evidence="2 4">EXF-6654</strain>
        <strain evidence="1 3">EXF-6656</strain>
    </source>
</reference>
<accession>A0A3M6WPN2</accession>
<evidence type="ECO:0000313" key="1">
    <source>
        <dbReference type="EMBL" id="RMX80230.1"/>
    </source>
</evidence>
<protein>
    <submittedName>
        <fullName evidence="1">Uncharacterized protein</fullName>
    </submittedName>
</protein>
<dbReference type="EMBL" id="QWIJ01000630">
    <property type="protein sequence ID" value="RMX80230.1"/>
    <property type="molecule type" value="Genomic_DNA"/>
</dbReference>
<comment type="caution">
    <text evidence="1">The sequence shown here is derived from an EMBL/GenBank/DDBJ whole genome shotgun (WGS) entry which is preliminary data.</text>
</comment>
<dbReference type="Proteomes" id="UP000281245">
    <property type="component" value="Unassembled WGS sequence"/>
</dbReference>
<dbReference type="EMBL" id="QWIK01000474">
    <property type="protein sequence ID" value="RMY05560.1"/>
    <property type="molecule type" value="Genomic_DNA"/>
</dbReference>
<dbReference type="OrthoDB" id="5229512at2759"/>
<proteinExistence type="predicted"/>
<dbReference type="VEuPathDB" id="FungiDB:BTJ68_05399"/>
<dbReference type="AlphaFoldDB" id="A0A3M6WPN2"/>
<evidence type="ECO:0000313" key="3">
    <source>
        <dbReference type="Proteomes" id="UP000281245"/>
    </source>
</evidence>
<dbReference type="Proteomes" id="UP000282582">
    <property type="component" value="Unassembled WGS sequence"/>
</dbReference>
<gene>
    <name evidence="2" type="ORF">D0868_06335</name>
    <name evidence="1" type="ORF">D0869_07708</name>
</gene>